<dbReference type="Proteomes" id="UP000298663">
    <property type="component" value="Unassembled WGS sequence"/>
</dbReference>
<protein>
    <submittedName>
        <fullName evidence="2">Uncharacterized protein</fullName>
    </submittedName>
</protein>
<reference evidence="2 3" key="2">
    <citation type="journal article" date="2019" name="G3 (Bethesda)">
        <title>Hybrid Assembly of the Genome of the Entomopathogenic Nematode Steinernema carpocapsae Identifies the X-Chromosome.</title>
        <authorList>
            <person name="Serra L."/>
            <person name="Macchietto M."/>
            <person name="Macias-Munoz A."/>
            <person name="McGill C.J."/>
            <person name="Rodriguez I.M."/>
            <person name="Rodriguez B."/>
            <person name="Murad R."/>
            <person name="Mortazavi A."/>
        </authorList>
    </citation>
    <scope>NUCLEOTIDE SEQUENCE [LARGE SCALE GENOMIC DNA]</scope>
    <source>
        <strain evidence="2 3">ALL</strain>
    </source>
</reference>
<keyword evidence="1" id="KW-0732">Signal</keyword>
<comment type="caution">
    <text evidence="2">The sequence shown here is derived from an EMBL/GenBank/DDBJ whole genome shotgun (WGS) entry which is preliminary data.</text>
</comment>
<evidence type="ECO:0000313" key="2">
    <source>
        <dbReference type="EMBL" id="TKR69530.1"/>
    </source>
</evidence>
<accession>A0A4U5MJF6</accession>
<name>A0A4U5MJF6_STECR</name>
<feature type="chain" id="PRO_5020753718" evidence="1">
    <location>
        <begin position="20"/>
        <end position="69"/>
    </location>
</feature>
<keyword evidence="3" id="KW-1185">Reference proteome</keyword>
<proteinExistence type="predicted"/>
<reference evidence="2 3" key="1">
    <citation type="journal article" date="2015" name="Genome Biol.">
        <title>Comparative genomics of Steinernema reveals deeply conserved gene regulatory networks.</title>
        <authorList>
            <person name="Dillman A.R."/>
            <person name="Macchietto M."/>
            <person name="Porter C.F."/>
            <person name="Rogers A."/>
            <person name="Williams B."/>
            <person name="Antoshechkin I."/>
            <person name="Lee M.M."/>
            <person name="Goodwin Z."/>
            <person name="Lu X."/>
            <person name="Lewis E.E."/>
            <person name="Goodrich-Blair H."/>
            <person name="Stock S.P."/>
            <person name="Adams B.J."/>
            <person name="Sternberg P.W."/>
            <person name="Mortazavi A."/>
        </authorList>
    </citation>
    <scope>NUCLEOTIDE SEQUENCE [LARGE SCALE GENOMIC DNA]</scope>
    <source>
        <strain evidence="2 3">ALL</strain>
    </source>
</reference>
<organism evidence="2 3">
    <name type="scientific">Steinernema carpocapsae</name>
    <name type="common">Entomopathogenic nematode</name>
    <dbReference type="NCBI Taxonomy" id="34508"/>
    <lineage>
        <taxon>Eukaryota</taxon>
        <taxon>Metazoa</taxon>
        <taxon>Ecdysozoa</taxon>
        <taxon>Nematoda</taxon>
        <taxon>Chromadorea</taxon>
        <taxon>Rhabditida</taxon>
        <taxon>Tylenchina</taxon>
        <taxon>Panagrolaimomorpha</taxon>
        <taxon>Strongyloidoidea</taxon>
        <taxon>Steinernematidae</taxon>
        <taxon>Steinernema</taxon>
    </lineage>
</organism>
<feature type="signal peptide" evidence="1">
    <location>
        <begin position="1"/>
        <end position="19"/>
    </location>
</feature>
<dbReference type="EMBL" id="AZBU02000007">
    <property type="protein sequence ID" value="TKR69530.1"/>
    <property type="molecule type" value="Genomic_DNA"/>
</dbReference>
<sequence>MRFLLLCLFAAFLVAVAVADLHGFPSRFTRANPELLMRAKRQYCLNYPCPPGSSAYVPNWGGSSSYWWG</sequence>
<evidence type="ECO:0000313" key="3">
    <source>
        <dbReference type="Proteomes" id="UP000298663"/>
    </source>
</evidence>
<evidence type="ECO:0000256" key="1">
    <source>
        <dbReference type="SAM" id="SignalP"/>
    </source>
</evidence>
<dbReference type="AlphaFoldDB" id="A0A4U5MJF6"/>
<gene>
    <name evidence="2" type="ORF">L596_021675</name>
</gene>